<evidence type="ECO:0000256" key="5">
    <source>
        <dbReference type="HAMAP-Rule" id="MF_01637"/>
    </source>
</evidence>
<proteinExistence type="inferred from homology"/>
<dbReference type="GO" id="GO:0016226">
    <property type="term" value="P:iron-sulfur cluster assembly"/>
    <property type="evidence" value="ECO:0007669"/>
    <property type="project" value="UniProtKB-UniRule"/>
</dbReference>
<dbReference type="SUPFAM" id="SSF117916">
    <property type="entry name" value="Fe-S cluster assembly (FSCA) domain-like"/>
    <property type="match status" value="1"/>
</dbReference>
<evidence type="ECO:0000259" key="6">
    <source>
        <dbReference type="Pfam" id="PF01106"/>
    </source>
</evidence>
<dbReference type="PANTHER" id="PTHR11178">
    <property type="entry name" value="IRON-SULFUR CLUSTER SCAFFOLD PROTEIN NFU-RELATED"/>
    <property type="match status" value="1"/>
</dbReference>
<dbReference type="InterPro" id="IPR001075">
    <property type="entry name" value="NIF_FeS_clus_asmbl_NifU_C"/>
</dbReference>
<sequence length="192" mass="21257">MFNITDKAKVYMADLFAQQDEKDLGLKVDVEKAGTPAATVIFNFCFPRELSKTYQKFEYEGFHVYIDKLNFVYLKDSEVALKDSSVGKKLIITAPNAKGEEPKEDASLEEKIKYVIAADITPGLASHGGFVELVEITKQIDVILNFGGGCQGCSSVKSTLEQGVEAQLKSRFPEIKSVRDVTDHANTDNAYM</sequence>
<evidence type="ECO:0000256" key="4">
    <source>
        <dbReference type="ARBA" id="ARBA00023014"/>
    </source>
</evidence>
<dbReference type="AlphaFoldDB" id="A0A853G9C8"/>
<dbReference type="SUPFAM" id="SSF89360">
    <property type="entry name" value="HesB-like domain"/>
    <property type="match status" value="1"/>
</dbReference>
<feature type="binding site" evidence="5">
    <location>
        <position position="150"/>
    </location>
    <ligand>
        <name>[4Fe-4S] cluster</name>
        <dbReference type="ChEBI" id="CHEBI:49883"/>
    </ligand>
</feature>
<name>A0A853G9C8_9GAMM</name>
<evidence type="ECO:0000313" key="8">
    <source>
        <dbReference type="Proteomes" id="UP000525329"/>
    </source>
</evidence>
<dbReference type="EMBL" id="JACCHU010000001">
    <property type="protein sequence ID" value="NYT52312.1"/>
    <property type="molecule type" value="Genomic_DNA"/>
</dbReference>
<evidence type="ECO:0000256" key="1">
    <source>
        <dbReference type="ARBA" id="ARBA00022485"/>
    </source>
</evidence>
<dbReference type="InterPro" id="IPR034904">
    <property type="entry name" value="FSCA_dom_sf"/>
</dbReference>
<comment type="similarity">
    <text evidence="5">Belongs to the NfuA family.</text>
</comment>
<dbReference type="HAMAP" id="MF_01637">
    <property type="entry name" value="Fe_S_biogen_NfuA"/>
    <property type="match status" value="1"/>
</dbReference>
<comment type="cofactor">
    <cofactor evidence="5">
        <name>[4Fe-4S] cluster</name>
        <dbReference type="ChEBI" id="CHEBI:49883"/>
    </cofactor>
    <text evidence="5">Binds 1 [4Fe-4S] cluster per subunit. The cluster is presumably bound at the interface of two monomers.</text>
</comment>
<dbReference type="Gene3D" id="3.30.300.130">
    <property type="entry name" value="Fe-S cluster assembly (FSCA)"/>
    <property type="match status" value="1"/>
</dbReference>
<keyword evidence="4 5" id="KW-0411">Iron-sulfur</keyword>
<gene>
    <name evidence="5" type="primary">nfuA</name>
    <name evidence="7" type="ORF">H0A74_01850</name>
</gene>
<dbReference type="GO" id="GO:0051604">
    <property type="term" value="P:protein maturation"/>
    <property type="evidence" value="ECO:0007669"/>
    <property type="project" value="UniProtKB-UniRule"/>
</dbReference>
<feature type="domain" description="NIF system FeS cluster assembly NifU C-terminal" evidence="6">
    <location>
        <begin position="112"/>
        <end position="178"/>
    </location>
</feature>
<keyword evidence="3 5" id="KW-0408">Iron</keyword>
<dbReference type="InterPro" id="IPR035903">
    <property type="entry name" value="HesB-like_dom_sf"/>
</dbReference>
<keyword evidence="1 5" id="KW-0004">4Fe-4S</keyword>
<dbReference type="Proteomes" id="UP000525329">
    <property type="component" value="Unassembled WGS sequence"/>
</dbReference>
<evidence type="ECO:0000256" key="3">
    <source>
        <dbReference type="ARBA" id="ARBA00023004"/>
    </source>
</evidence>
<feature type="binding site" evidence="5">
    <location>
        <position position="153"/>
    </location>
    <ligand>
        <name>[4Fe-4S] cluster</name>
        <dbReference type="ChEBI" id="CHEBI:49883"/>
    </ligand>
</feature>
<organism evidence="7 8">
    <name type="scientific">Candidatus Vesicomyosocius endoextente</name>
    <dbReference type="NCBI Taxonomy" id="2738853"/>
    <lineage>
        <taxon>Bacteria</taxon>
        <taxon>Pseudomonadati</taxon>
        <taxon>Pseudomonadota</taxon>
        <taxon>Gammaproteobacteria</taxon>
        <taxon>Candidatus Pseudothioglobaceae</taxon>
        <taxon>Candidatus Vesicomyidisocius</taxon>
    </lineage>
</organism>
<dbReference type="Gene3D" id="2.60.300.12">
    <property type="entry name" value="HesB-like domain"/>
    <property type="match status" value="1"/>
</dbReference>
<accession>A0A853G9C8</accession>
<dbReference type="GO" id="GO:0051539">
    <property type="term" value="F:4 iron, 4 sulfur cluster binding"/>
    <property type="evidence" value="ECO:0007669"/>
    <property type="project" value="UniProtKB-UniRule"/>
</dbReference>
<reference evidence="7 8" key="1">
    <citation type="submission" date="2020-05" db="EMBL/GenBank/DDBJ databases">
        <title>Horizontal transmission and recombination maintain forever young bacterial symbiont genomes.</title>
        <authorList>
            <person name="Russell S.L."/>
            <person name="Pepper-Tunick E."/>
            <person name="Svedberg J."/>
            <person name="Byrne A."/>
            <person name="Ruelas Castillo J."/>
            <person name="Vollmers C."/>
            <person name="Beinart R.A."/>
            <person name="Corbett-Detig R."/>
        </authorList>
    </citation>
    <scope>NUCLEOTIDE SEQUENCE [LARGE SCALE GENOMIC DNA]</scope>
    <source>
        <strain evidence="7">Monterey_2004</strain>
    </source>
</reference>
<keyword evidence="2 5" id="KW-0479">Metal-binding</keyword>
<dbReference type="Pfam" id="PF01106">
    <property type="entry name" value="NifU"/>
    <property type="match status" value="1"/>
</dbReference>
<dbReference type="InterPro" id="IPR017726">
    <property type="entry name" value="Fe/S_biogenesis_protein_NfuA"/>
</dbReference>
<evidence type="ECO:0000256" key="2">
    <source>
        <dbReference type="ARBA" id="ARBA00022723"/>
    </source>
</evidence>
<evidence type="ECO:0000313" key="7">
    <source>
        <dbReference type="EMBL" id="NYT52312.1"/>
    </source>
</evidence>
<comment type="caution">
    <text evidence="7">The sequence shown here is derived from an EMBL/GenBank/DDBJ whole genome shotgun (WGS) entry which is preliminary data.</text>
</comment>
<comment type="subunit">
    <text evidence="5">Homodimer.</text>
</comment>
<comment type="function">
    <text evidence="5">Involved in iron-sulfur cluster biogenesis. Binds a 4Fe-4S cluster, can transfer this cluster to apoproteins, and thereby intervenes in the maturation of Fe/S proteins. Could also act as a scaffold/chaperone for damaged Fe/S proteins.</text>
</comment>
<protein>
    <recommendedName>
        <fullName evidence="5">Fe/S biogenesis protein NfuA</fullName>
    </recommendedName>
</protein>
<dbReference type="GO" id="GO:0005506">
    <property type="term" value="F:iron ion binding"/>
    <property type="evidence" value="ECO:0007669"/>
    <property type="project" value="InterPro"/>
</dbReference>
<dbReference type="PANTHER" id="PTHR11178:SF51">
    <property type="entry name" value="FE_S BIOGENESIS PROTEIN NFUA"/>
    <property type="match status" value="1"/>
</dbReference>